<comment type="caution">
    <text evidence="4">The sequence shown here is derived from an EMBL/GenBank/DDBJ whole genome shotgun (WGS) entry which is preliminary data.</text>
</comment>
<dbReference type="OrthoDB" id="9974981at2759"/>
<reference evidence="4 5" key="1">
    <citation type="journal article" date="2016" name="PLoS Pathog.">
        <title>Biosynthesis of antibiotic leucinostatins in bio-control fungus Purpureocillium lilacinum and their inhibition on phytophthora revealed by genome mining.</title>
        <authorList>
            <person name="Wang G."/>
            <person name="Liu Z."/>
            <person name="Lin R."/>
            <person name="Li E."/>
            <person name="Mao Z."/>
            <person name="Ling J."/>
            <person name="Yang Y."/>
            <person name="Yin W.B."/>
            <person name="Xie B."/>
        </authorList>
    </citation>
    <scope>NUCLEOTIDE SEQUENCE [LARGE SCALE GENOMIC DNA]</scope>
    <source>
        <strain evidence="4">170</strain>
    </source>
</reference>
<protein>
    <submittedName>
        <fullName evidence="4">NmrA-like family domain-containing protein</fullName>
    </submittedName>
</protein>
<evidence type="ECO:0000313" key="4">
    <source>
        <dbReference type="EMBL" id="OAQ73098.1"/>
    </source>
</evidence>
<dbReference type="Proteomes" id="UP000078397">
    <property type="component" value="Unassembled WGS sequence"/>
</dbReference>
<evidence type="ECO:0000313" key="5">
    <source>
        <dbReference type="Proteomes" id="UP000078397"/>
    </source>
</evidence>
<dbReference type="PANTHER" id="PTHR47706">
    <property type="entry name" value="NMRA-LIKE FAMILY PROTEIN"/>
    <property type="match status" value="1"/>
</dbReference>
<dbReference type="Gene3D" id="3.90.25.10">
    <property type="entry name" value="UDP-galactose 4-epimerase, domain 1"/>
    <property type="match status" value="1"/>
</dbReference>
<dbReference type="InterPro" id="IPR051609">
    <property type="entry name" value="NmrA/Isoflavone_reductase-like"/>
</dbReference>
<dbReference type="RefSeq" id="XP_018149181.1">
    <property type="nucleotide sequence ID" value="XM_018280828.1"/>
</dbReference>
<dbReference type="InterPro" id="IPR036291">
    <property type="entry name" value="NAD(P)-bd_dom_sf"/>
</dbReference>
<dbReference type="KEGG" id="pchm:VFPPC_00897"/>
<dbReference type="PANTHER" id="PTHR47706:SF1">
    <property type="entry name" value="CIPA-LIKE, PUTATIVE (AFU_ORTHOLOGUE AFUA_1G12460)-RELATED"/>
    <property type="match status" value="1"/>
</dbReference>
<dbReference type="EMBL" id="LSBJ02000001">
    <property type="protein sequence ID" value="OAQ73098.1"/>
    <property type="molecule type" value="Genomic_DNA"/>
</dbReference>
<keyword evidence="2" id="KW-0560">Oxidoreductase</keyword>
<dbReference type="GeneID" id="28844822"/>
<feature type="domain" description="NmrA-like" evidence="3">
    <location>
        <begin position="6"/>
        <end position="110"/>
    </location>
</feature>
<organism evidence="4 5">
    <name type="scientific">Pochonia chlamydosporia 170</name>
    <dbReference type="NCBI Taxonomy" id="1380566"/>
    <lineage>
        <taxon>Eukaryota</taxon>
        <taxon>Fungi</taxon>
        <taxon>Dikarya</taxon>
        <taxon>Ascomycota</taxon>
        <taxon>Pezizomycotina</taxon>
        <taxon>Sordariomycetes</taxon>
        <taxon>Hypocreomycetidae</taxon>
        <taxon>Hypocreales</taxon>
        <taxon>Clavicipitaceae</taxon>
        <taxon>Pochonia</taxon>
    </lineage>
</organism>
<evidence type="ECO:0000256" key="1">
    <source>
        <dbReference type="ARBA" id="ARBA00022857"/>
    </source>
</evidence>
<gene>
    <name evidence="4" type="ORF">VFPPC_00897</name>
</gene>
<accession>A0A179G6F3</accession>
<keyword evidence="5" id="KW-1185">Reference proteome</keyword>
<dbReference type="InterPro" id="IPR008030">
    <property type="entry name" value="NmrA-like"/>
</dbReference>
<keyword evidence="1" id="KW-0521">NADP</keyword>
<evidence type="ECO:0000256" key="2">
    <source>
        <dbReference type="ARBA" id="ARBA00023002"/>
    </source>
</evidence>
<dbReference type="AlphaFoldDB" id="A0A179G6F3"/>
<dbReference type="GO" id="GO:0016491">
    <property type="term" value="F:oxidoreductase activity"/>
    <property type="evidence" value="ECO:0007669"/>
    <property type="project" value="UniProtKB-KW"/>
</dbReference>
<evidence type="ECO:0000259" key="3">
    <source>
        <dbReference type="Pfam" id="PF05368"/>
    </source>
</evidence>
<dbReference type="SUPFAM" id="SSF51735">
    <property type="entry name" value="NAD(P)-binding Rossmann-fold domains"/>
    <property type="match status" value="1"/>
</dbReference>
<dbReference type="Pfam" id="PF05368">
    <property type="entry name" value="NmrA"/>
    <property type="match status" value="1"/>
</dbReference>
<dbReference type="Gene3D" id="3.40.50.720">
    <property type="entry name" value="NAD(P)-binding Rossmann-like Domain"/>
    <property type="match status" value="1"/>
</dbReference>
<dbReference type="STRING" id="1380566.A0A179G6F3"/>
<proteinExistence type="predicted"/>
<name>A0A179G6F3_METCM</name>
<sequence>MPFTNLIIAGSSGLIANHLIPALLRNPTFTITILTRANTTNPPSSIPGAKVIPINYNDHSSLVKAITGADAIISLLSGTSSKDIDLKLLLAAQEARVRRIFPSEYTLDVLHPDAVSLLSDPKHWPQPASAVVTARTFAALAQDGPTSYTTIVPSAFIDGWLRGDFGLFDPKNRGVTLIDGGEEYFTGCSMGFLAEAIVAVLKMDEERTRNRRVCVAEVRTTMGEIARMYEDVMGEEVERVGVSSGELVERRDELLKMGDLVGAAFVGVQIGAFNGGGAGDLKDGMEFDGDGGLSVQRRSLRELVVEAVGMGG</sequence>